<organism evidence="1 2">
    <name type="scientific">Burkholderia territorii</name>
    <dbReference type="NCBI Taxonomy" id="1503055"/>
    <lineage>
        <taxon>Bacteria</taxon>
        <taxon>Pseudomonadati</taxon>
        <taxon>Pseudomonadota</taxon>
        <taxon>Betaproteobacteria</taxon>
        <taxon>Burkholderiales</taxon>
        <taxon>Burkholderiaceae</taxon>
        <taxon>Burkholderia</taxon>
        <taxon>Burkholderia cepacia complex</taxon>
    </lineage>
</organism>
<dbReference type="EMBL" id="LPEQ01000127">
    <property type="protein sequence ID" value="KVV39307.1"/>
    <property type="molecule type" value="Genomic_DNA"/>
</dbReference>
<evidence type="ECO:0000313" key="2">
    <source>
        <dbReference type="Proteomes" id="UP000062317"/>
    </source>
</evidence>
<accession>A0A119ANA2</accession>
<proteinExistence type="predicted"/>
<dbReference type="AlphaFoldDB" id="A0A119ANA2"/>
<gene>
    <name evidence="1" type="ORF">WT27_14720</name>
</gene>
<name>A0A119ANA2_9BURK</name>
<dbReference type="Proteomes" id="UP000062317">
    <property type="component" value="Unassembled WGS sequence"/>
</dbReference>
<comment type="caution">
    <text evidence="1">The sequence shown here is derived from an EMBL/GenBank/DDBJ whole genome shotgun (WGS) entry which is preliminary data.</text>
</comment>
<keyword evidence="2" id="KW-1185">Reference proteome</keyword>
<evidence type="ECO:0000313" key="1">
    <source>
        <dbReference type="EMBL" id="KVV39307.1"/>
    </source>
</evidence>
<protein>
    <submittedName>
        <fullName evidence="1">Uncharacterized protein</fullName>
    </submittedName>
</protein>
<reference evidence="1 2" key="1">
    <citation type="submission" date="2015-11" db="EMBL/GenBank/DDBJ databases">
        <title>Expanding the genomic diversity of Burkholderia species for the development of highly accurate diagnostics.</title>
        <authorList>
            <person name="Sahl J."/>
            <person name="Keim P."/>
            <person name="Wagner D."/>
        </authorList>
    </citation>
    <scope>NUCLEOTIDE SEQUENCE [LARGE SCALE GENOMIC DNA]</scope>
    <source>
        <strain evidence="1 2">MSMB1301WGS</strain>
    </source>
</reference>
<sequence>MLPNRVAHRSTSTSTRTPAYVRVGIAEGSVIQSCCAIVSTAAIDRFAPRPLRSFCQAAIRSAIASPTSCVPA</sequence>